<feature type="region of interest" description="Disordered" evidence="1">
    <location>
        <begin position="440"/>
        <end position="467"/>
    </location>
</feature>
<feature type="region of interest" description="Disordered" evidence="1">
    <location>
        <begin position="512"/>
        <end position="531"/>
    </location>
</feature>
<feature type="compositionally biased region" description="Low complexity" evidence="1">
    <location>
        <begin position="164"/>
        <end position="182"/>
    </location>
</feature>
<feature type="region of interest" description="Disordered" evidence="1">
    <location>
        <begin position="156"/>
        <end position="400"/>
    </location>
</feature>
<evidence type="ECO:0000256" key="1">
    <source>
        <dbReference type="SAM" id="MobiDB-lite"/>
    </source>
</evidence>
<dbReference type="RefSeq" id="XP_066611937.1">
    <property type="nucleotide sequence ID" value="XM_066759991.1"/>
</dbReference>
<evidence type="ECO:0000313" key="4">
    <source>
        <dbReference type="Proteomes" id="UP000054399"/>
    </source>
</evidence>
<reference evidence="4" key="1">
    <citation type="submission" date="2015-01" db="EMBL/GenBank/DDBJ databases">
        <title>The Genome Sequence of Cryptococcus gattii MMRL2647.</title>
        <authorList>
            <consortium name="The Broad Institute Genomics Platform"/>
            <person name="Cuomo C."/>
            <person name="Litvintseva A."/>
            <person name="Chen Y."/>
            <person name="Heitman J."/>
            <person name="Sun S."/>
            <person name="Springer D."/>
            <person name="Dromer F."/>
            <person name="Young S."/>
            <person name="Zeng Q."/>
            <person name="Gargeya S."/>
            <person name="Abouelleil A."/>
            <person name="Alvarado L."/>
            <person name="Chapman S.B."/>
            <person name="Gainer-Dewar J."/>
            <person name="Goldberg J."/>
            <person name="Griggs A."/>
            <person name="Gujja S."/>
            <person name="Hansen M."/>
            <person name="Howarth C."/>
            <person name="Imamovic A."/>
            <person name="Larimer J."/>
            <person name="Murphy C."/>
            <person name="Naylor J."/>
            <person name="Pearson M."/>
            <person name="Priest M."/>
            <person name="Roberts A."/>
            <person name="Saif S."/>
            <person name="Shea T."/>
            <person name="Sykes S."/>
            <person name="Wortman J."/>
            <person name="Nusbaum C."/>
            <person name="Birren B."/>
        </authorList>
    </citation>
    <scope>NUCLEOTIDE SEQUENCE [LARGE SCALE GENOMIC DNA]</scope>
    <source>
        <strain evidence="4">IND107</strain>
    </source>
</reference>
<evidence type="ECO:0000259" key="2">
    <source>
        <dbReference type="Pfam" id="PF01693"/>
    </source>
</evidence>
<feature type="compositionally biased region" description="Polar residues" evidence="1">
    <location>
        <begin position="253"/>
        <end position="272"/>
    </location>
</feature>
<dbReference type="InterPro" id="IPR037056">
    <property type="entry name" value="RNase_H1_N_sf"/>
</dbReference>
<sequence length="559" mass="59860">MSSLASLPSFIPQQPSPESAQPVTSSCRISCLPPPPTIPFAGISQSEQRYLYFGVRRGFVSGVYTDWKEAQKQIVNHPEPALKTFSTRLAAEAYVSGWDGAGRHSLPPSTPRPLREHLAMSFPGSVNVQAPGSQRRPSYHARLLAASSTELGSLALDTSPSPIRPGLSSRSSYRSSTVHISSPLRQQVDDESDDSNGEKSSTDNKHRSLRKAANYVGAGGLLSPPQSPERKAKRLGDSVMERERPTQRRALTDSKTCSSRTHSEFPAQSGSRPLSPPTSPINRSHTRRPSDYSKSSLWADSVPQPEPVTPESPQPDFADPTIPKFSRSGLRKSGVVMPVAAKRSSSSLSLKSRGSLFSSSNDSSSSIGSSSSKRSDKTMRRPSHSRQPSSSHLSKPQFSSLDRLATLAETSKRELQLNDEDLDAIPSLSPPRPAFMRRVSSASSIGSNDSFGSMGSMGSMTSGSSAQTSSLESCEPIVEEAEPDVHIQQSKDNESIPEHALVVVSGTCTKSDGDASVDSGSMKHVKAGKSKGGGMFKRLAKVLGLEKKKSVGAGRRGSM</sequence>
<dbReference type="EMBL" id="ATAM02000010">
    <property type="protein sequence ID" value="KAL0243570.1"/>
    <property type="molecule type" value="Genomic_DNA"/>
</dbReference>
<reference evidence="3 4" key="2">
    <citation type="submission" date="2024-01" db="EMBL/GenBank/DDBJ databases">
        <title>Comparative genomics of Cryptococcus and Kwoniella reveals pathogenesis evolution and contrasting modes of karyotype evolution via chromosome fusion or intercentromeric recombination.</title>
        <authorList>
            <person name="Coelho M.A."/>
            <person name="David-Palma M."/>
            <person name="Shea T."/>
            <person name="Bowers K."/>
            <person name="Mcginley-Smith S."/>
            <person name="Mohammad A.W."/>
            <person name="Gnirke A."/>
            <person name="Yurkov A.M."/>
            <person name="Nowrousian M."/>
            <person name="Sun S."/>
            <person name="Cuomo C.A."/>
            <person name="Heitman J."/>
        </authorList>
    </citation>
    <scope>NUCLEOTIDE SEQUENCE [LARGE SCALE GENOMIC DNA]</scope>
    <source>
        <strain evidence="3 4">IND107</strain>
    </source>
</reference>
<protein>
    <recommendedName>
        <fullName evidence="2">Ribonuclease H1 N-terminal domain-containing protein</fullName>
    </recommendedName>
</protein>
<feature type="compositionally biased region" description="Low complexity" evidence="1">
    <location>
        <begin position="344"/>
        <end position="372"/>
    </location>
</feature>
<proteinExistence type="predicted"/>
<feature type="compositionally biased region" description="Low complexity" evidence="1">
    <location>
        <begin position="385"/>
        <end position="394"/>
    </location>
</feature>
<name>A0ABR3BL96_9TREE</name>
<dbReference type="SUPFAM" id="SSF55658">
    <property type="entry name" value="L9 N-domain-like"/>
    <property type="match status" value="1"/>
</dbReference>
<gene>
    <name evidence="3" type="ORF">I308_105537</name>
</gene>
<dbReference type="InterPro" id="IPR009027">
    <property type="entry name" value="Ribosomal_bL9/RNase_H1_N"/>
</dbReference>
<dbReference type="Gene3D" id="3.40.970.10">
    <property type="entry name" value="Ribonuclease H1, N-terminal domain"/>
    <property type="match status" value="1"/>
</dbReference>
<keyword evidence="4" id="KW-1185">Reference proteome</keyword>
<feature type="compositionally biased region" description="Basic and acidic residues" evidence="1">
    <location>
        <begin position="196"/>
        <end position="206"/>
    </location>
</feature>
<feature type="compositionally biased region" description="Basic and acidic residues" evidence="1">
    <location>
        <begin position="228"/>
        <end position="252"/>
    </location>
</feature>
<dbReference type="GeneID" id="91992392"/>
<evidence type="ECO:0000313" key="3">
    <source>
        <dbReference type="EMBL" id="KAL0243570.1"/>
    </source>
</evidence>
<dbReference type="InterPro" id="IPR011320">
    <property type="entry name" value="RNase_H1_N"/>
</dbReference>
<dbReference type="Proteomes" id="UP000054399">
    <property type="component" value="Unassembled WGS sequence"/>
</dbReference>
<feature type="region of interest" description="Disordered" evidence="1">
    <location>
        <begin position="1"/>
        <end position="27"/>
    </location>
</feature>
<comment type="caution">
    <text evidence="3">The sequence shown here is derived from an EMBL/GenBank/DDBJ whole genome shotgun (WGS) entry which is preliminary data.</text>
</comment>
<organism evidence="3 4">
    <name type="scientific">Cryptococcus tetragattii IND107</name>
    <dbReference type="NCBI Taxonomy" id="1296105"/>
    <lineage>
        <taxon>Eukaryota</taxon>
        <taxon>Fungi</taxon>
        <taxon>Dikarya</taxon>
        <taxon>Basidiomycota</taxon>
        <taxon>Agaricomycotina</taxon>
        <taxon>Tremellomycetes</taxon>
        <taxon>Tremellales</taxon>
        <taxon>Cryptococcaceae</taxon>
        <taxon>Cryptococcus</taxon>
        <taxon>Cryptococcus gattii species complex</taxon>
    </lineage>
</organism>
<accession>A0ABR3BL96</accession>
<feature type="compositionally biased region" description="Pro residues" evidence="1">
    <location>
        <begin position="304"/>
        <end position="313"/>
    </location>
</feature>
<feature type="compositionally biased region" description="Low complexity" evidence="1">
    <location>
        <begin position="446"/>
        <end position="467"/>
    </location>
</feature>
<dbReference type="Pfam" id="PF01693">
    <property type="entry name" value="Cauli_VI"/>
    <property type="match status" value="1"/>
</dbReference>
<feature type="domain" description="Ribonuclease H1 N-terminal" evidence="2">
    <location>
        <begin position="52"/>
        <end position="94"/>
    </location>
</feature>